<proteinExistence type="predicted"/>
<feature type="domain" description="MATH" evidence="1">
    <location>
        <begin position="28"/>
        <end position="132"/>
    </location>
</feature>
<dbReference type="PROSITE" id="PS50144">
    <property type="entry name" value="MATH"/>
    <property type="match status" value="1"/>
</dbReference>
<evidence type="ECO:0000313" key="2">
    <source>
        <dbReference type="EMBL" id="MCL7047759.1"/>
    </source>
</evidence>
<dbReference type="Gene3D" id="2.60.210.10">
    <property type="entry name" value="Apoptosis, Tumor Necrosis Factor Receptor Associated Protein 2, Chain A"/>
    <property type="match status" value="1"/>
</dbReference>
<comment type="caution">
    <text evidence="2">The sequence shown here is derived from an EMBL/GenBank/DDBJ whole genome shotgun (WGS) entry which is preliminary data.</text>
</comment>
<dbReference type="InterPro" id="IPR008974">
    <property type="entry name" value="TRAF-like"/>
</dbReference>
<dbReference type="Proteomes" id="UP001177140">
    <property type="component" value="Unassembled WGS sequence"/>
</dbReference>
<gene>
    <name evidence="2" type="ORF">MKW94_001020</name>
</gene>
<sequence length="132" mass="14323">MGAAATKPRYSKSNILDTSSQSINETVNGSHEYVIRGYSLAKGMGVGKFIKSSSFTVGGYEWVIHFYPDGQSFLDNEFVSICVVLASPGNDVRALFELKLLDQSGKGRHRIDSLFDSPLETGPLTLKSRGGT</sequence>
<dbReference type="AlphaFoldDB" id="A0AA42B1L5"/>
<dbReference type="InterPro" id="IPR002083">
    <property type="entry name" value="MATH/TRAF_dom"/>
</dbReference>
<dbReference type="PANTHER" id="PTHR26379">
    <property type="entry name" value="BTB/POZ AND MATH DOMAIN-CONTAINING PROTEIN 1"/>
    <property type="match status" value="1"/>
</dbReference>
<accession>A0AA42B1L5</accession>
<reference evidence="2" key="1">
    <citation type="submission" date="2022-03" db="EMBL/GenBank/DDBJ databases">
        <title>A functionally conserved STORR gene fusion in Papaver species that diverged 16.8 million years ago.</title>
        <authorList>
            <person name="Catania T."/>
        </authorList>
    </citation>
    <scope>NUCLEOTIDE SEQUENCE</scope>
    <source>
        <strain evidence="2">S-191538</strain>
    </source>
</reference>
<dbReference type="InterPro" id="IPR045005">
    <property type="entry name" value="BPM1-6"/>
</dbReference>
<organism evidence="2 3">
    <name type="scientific">Papaver nudicaule</name>
    <name type="common">Iceland poppy</name>
    <dbReference type="NCBI Taxonomy" id="74823"/>
    <lineage>
        <taxon>Eukaryota</taxon>
        <taxon>Viridiplantae</taxon>
        <taxon>Streptophyta</taxon>
        <taxon>Embryophyta</taxon>
        <taxon>Tracheophyta</taxon>
        <taxon>Spermatophyta</taxon>
        <taxon>Magnoliopsida</taxon>
        <taxon>Ranunculales</taxon>
        <taxon>Papaveraceae</taxon>
        <taxon>Papaveroideae</taxon>
        <taxon>Papaver</taxon>
    </lineage>
</organism>
<dbReference type="GO" id="GO:0016567">
    <property type="term" value="P:protein ubiquitination"/>
    <property type="evidence" value="ECO:0007669"/>
    <property type="project" value="InterPro"/>
</dbReference>
<dbReference type="PANTHER" id="PTHR26379:SF187">
    <property type="entry name" value="OS07G0655300 PROTEIN"/>
    <property type="match status" value="1"/>
</dbReference>
<protein>
    <recommendedName>
        <fullName evidence="1">MATH domain-containing protein</fullName>
    </recommendedName>
</protein>
<dbReference type="SUPFAM" id="SSF49599">
    <property type="entry name" value="TRAF domain-like"/>
    <property type="match status" value="1"/>
</dbReference>
<keyword evidence="3" id="KW-1185">Reference proteome</keyword>
<dbReference type="EMBL" id="JAJJMA010296865">
    <property type="protein sequence ID" value="MCL7047759.1"/>
    <property type="molecule type" value="Genomic_DNA"/>
</dbReference>
<feature type="non-terminal residue" evidence="2">
    <location>
        <position position="132"/>
    </location>
</feature>
<evidence type="ECO:0000259" key="1">
    <source>
        <dbReference type="PROSITE" id="PS50144"/>
    </source>
</evidence>
<evidence type="ECO:0000313" key="3">
    <source>
        <dbReference type="Proteomes" id="UP001177140"/>
    </source>
</evidence>
<dbReference type="Pfam" id="PF22486">
    <property type="entry name" value="MATH_2"/>
    <property type="match status" value="1"/>
</dbReference>
<dbReference type="CDD" id="cd00121">
    <property type="entry name" value="MATH"/>
    <property type="match status" value="1"/>
</dbReference>
<name>A0AA42B1L5_PAPNU</name>